<name>A0A840TQK6_9BACT</name>
<proteinExistence type="predicted"/>
<organism evidence="2 3">
    <name type="scientific">Rhabdobacter roseus</name>
    <dbReference type="NCBI Taxonomy" id="1655419"/>
    <lineage>
        <taxon>Bacteria</taxon>
        <taxon>Pseudomonadati</taxon>
        <taxon>Bacteroidota</taxon>
        <taxon>Cytophagia</taxon>
        <taxon>Cytophagales</taxon>
        <taxon>Cytophagaceae</taxon>
        <taxon>Rhabdobacter</taxon>
    </lineage>
</organism>
<dbReference type="AlphaFoldDB" id="A0A840TQK6"/>
<evidence type="ECO:0000313" key="2">
    <source>
        <dbReference type="EMBL" id="MBB5286131.1"/>
    </source>
</evidence>
<accession>A0A840TQK6</accession>
<reference evidence="2 3" key="1">
    <citation type="submission" date="2020-08" db="EMBL/GenBank/DDBJ databases">
        <title>Genomic Encyclopedia of Type Strains, Phase IV (KMG-IV): sequencing the most valuable type-strain genomes for metagenomic binning, comparative biology and taxonomic classification.</title>
        <authorList>
            <person name="Goeker M."/>
        </authorList>
    </citation>
    <scope>NUCLEOTIDE SEQUENCE [LARGE SCALE GENOMIC DNA]</scope>
    <source>
        <strain evidence="2 3">DSM 105074</strain>
    </source>
</reference>
<protein>
    <submittedName>
        <fullName evidence="2">Uncharacterized protein</fullName>
    </submittedName>
</protein>
<keyword evidence="3" id="KW-1185">Reference proteome</keyword>
<comment type="caution">
    <text evidence="2">The sequence shown here is derived from an EMBL/GenBank/DDBJ whole genome shotgun (WGS) entry which is preliminary data.</text>
</comment>
<sequence length="433" mass="48016">MTGIKSKHQTDLARCRQQIETKLGWGDSQGWSTQDFDRLSEEIAAHTGVALSVTTLKRVWGRVRYSSAPTQTTLNALAVFAGYESWRAWQQVPPEPPMGVEVPSAPVGRPTVSPTRRRRPWLLAVGVGAALVMVVLFFQNHTASRVLSPDDFAFSSEPVTQGIPNSVLFRYDATASPTDSVFIQQSWDPTRRQQVPKNGHEHTSVYYLPGYFRAKLVVGGQIVREHDLFIPSDGWVVVAEQEPVPVYFKSSEVIRDGALSVSAAALQRKNIPLQPLLPKVIYRNILTSLGLSNDNFTFETRLKVDYAEGSAACQQVRILLFCRNDMFIFPLSAKGCVGTLGLFLAGHSATSAHADLSALGRDLSQWVAVRYEVVNKRVRIWLDDELAYDTTFPNDPTDLLGAGFSFEGTGSVDYVRFRKPDGAVVYADEFETL</sequence>
<keyword evidence="1" id="KW-0472">Membrane</keyword>
<evidence type="ECO:0000256" key="1">
    <source>
        <dbReference type="SAM" id="Phobius"/>
    </source>
</evidence>
<dbReference type="Proteomes" id="UP000557307">
    <property type="component" value="Unassembled WGS sequence"/>
</dbReference>
<dbReference type="RefSeq" id="WP_184176952.1">
    <property type="nucleotide sequence ID" value="NZ_JACHGF010000008.1"/>
</dbReference>
<keyword evidence="1" id="KW-0812">Transmembrane</keyword>
<dbReference type="EMBL" id="JACHGF010000008">
    <property type="protein sequence ID" value="MBB5286131.1"/>
    <property type="molecule type" value="Genomic_DNA"/>
</dbReference>
<keyword evidence="1" id="KW-1133">Transmembrane helix</keyword>
<gene>
    <name evidence="2" type="ORF">HNQ92_004291</name>
</gene>
<evidence type="ECO:0000313" key="3">
    <source>
        <dbReference type="Proteomes" id="UP000557307"/>
    </source>
</evidence>
<feature type="transmembrane region" description="Helical" evidence="1">
    <location>
        <begin position="121"/>
        <end position="138"/>
    </location>
</feature>